<dbReference type="Proteomes" id="UP001162480">
    <property type="component" value="Chromosome 10"/>
</dbReference>
<dbReference type="AlphaFoldDB" id="A0AA36B8V7"/>
<evidence type="ECO:0000313" key="3">
    <source>
        <dbReference type="Proteomes" id="UP001162480"/>
    </source>
</evidence>
<sequence length="126" mass="14283">MGTVGEDKEDSIEITELFPSVHKVLAEYFNFLHEKPEAMRLTCECKASYEDSSNCIAIQVSDLSGKRDGNVEDEANSNGSYDVYSGKDDDHVDDYHDVVEENSDDYINYDGDFITQYDTNSLKLRC</sequence>
<dbReference type="EMBL" id="OX597823">
    <property type="protein sequence ID" value="CAI9729568.1"/>
    <property type="molecule type" value="Genomic_DNA"/>
</dbReference>
<keyword evidence="3" id="KW-1185">Reference proteome</keyword>
<organism evidence="2 3">
    <name type="scientific">Octopus vulgaris</name>
    <name type="common">Common octopus</name>
    <dbReference type="NCBI Taxonomy" id="6645"/>
    <lineage>
        <taxon>Eukaryota</taxon>
        <taxon>Metazoa</taxon>
        <taxon>Spiralia</taxon>
        <taxon>Lophotrochozoa</taxon>
        <taxon>Mollusca</taxon>
        <taxon>Cephalopoda</taxon>
        <taxon>Coleoidea</taxon>
        <taxon>Octopodiformes</taxon>
        <taxon>Octopoda</taxon>
        <taxon>Incirrata</taxon>
        <taxon>Octopodidae</taxon>
        <taxon>Octopus</taxon>
    </lineage>
</organism>
<gene>
    <name evidence="2" type="ORF">OCTVUL_1B004650</name>
</gene>
<accession>A0AA36B8V7</accession>
<evidence type="ECO:0000313" key="2">
    <source>
        <dbReference type="EMBL" id="CAI9729568.1"/>
    </source>
</evidence>
<name>A0AA36B8V7_OCTVU</name>
<reference evidence="2" key="1">
    <citation type="submission" date="2023-08" db="EMBL/GenBank/DDBJ databases">
        <authorList>
            <person name="Alioto T."/>
            <person name="Alioto T."/>
            <person name="Gomez Garrido J."/>
        </authorList>
    </citation>
    <scope>NUCLEOTIDE SEQUENCE</scope>
</reference>
<evidence type="ECO:0000256" key="1">
    <source>
        <dbReference type="SAM" id="MobiDB-lite"/>
    </source>
</evidence>
<feature type="region of interest" description="Disordered" evidence="1">
    <location>
        <begin position="66"/>
        <end position="93"/>
    </location>
</feature>
<proteinExistence type="predicted"/>
<protein>
    <submittedName>
        <fullName evidence="2">Uncharacterized protein</fullName>
    </submittedName>
</protein>